<feature type="non-terminal residue" evidence="2">
    <location>
        <position position="1"/>
    </location>
</feature>
<dbReference type="Proteomes" id="UP001189429">
    <property type="component" value="Unassembled WGS sequence"/>
</dbReference>
<name>A0ABN9TVS5_9DINO</name>
<proteinExistence type="predicted"/>
<evidence type="ECO:0000313" key="2">
    <source>
        <dbReference type="EMBL" id="CAK0849790.1"/>
    </source>
</evidence>
<keyword evidence="1" id="KW-0175">Coiled coil</keyword>
<organism evidence="2 3">
    <name type="scientific">Prorocentrum cordatum</name>
    <dbReference type="NCBI Taxonomy" id="2364126"/>
    <lineage>
        <taxon>Eukaryota</taxon>
        <taxon>Sar</taxon>
        <taxon>Alveolata</taxon>
        <taxon>Dinophyceae</taxon>
        <taxon>Prorocentrales</taxon>
        <taxon>Prorocentraceae</taxon>
        <taxon>Prorocentrum</taxon>
    </lineage>
</organism>
<keyword evidence="3" id="KW-1185">Reference proteome</keyword>
<accession>A0ABN9TVS5</accession>
<sequence length="61" mass="7030">AVERHKQNIENYQTAATEAEGILERKKNTLELEIEQFSTSQDRVKELTKEHDQQLALSMSA</sequence>
<evidence type="ECO:0000313" key="3">
    <source>
        <dbReference type="Proteomes" id="UP001189429"/>
    </source>
</evidence>
<evidence type="ECO:0000256" key="1">
    <source>
        <dbReference type="SAM" id="Coils"/>
    </source>
</evidence>
<reference evidence="2" key="1">
    <citation type="submission" date="2023-10" db="EMBL/GenBank/DDBJ databases">
        <authorList>
            <person name="Chen Y."/>
            <person name="Shah S."/>
            <person name="Dougan E. K."/>
            <person name="Thang M."/>
            <person name="Chan C."/>
        </authorList>
    </citation>
    <scope>NUCLEOTIDE SEQUENCE [LARGE SCALE GENOMIC DNA]</scope>
</reference>
<protein>
    <submittedName>
        <fullName evidence="2">Uncharacterized protein</fullName>
    </submittedName>
</protein>
<comment type="caution">
    <text evidence="2">The sequence shown here is derived from an EMBL/GenBank/DDBJ whole genome shotgun (WGS) entry which is preliminary data.</text>
</comment>
<gene>
    <name evidence="2" type="ORF">PCOR1329_LOCUS42386</name>
</gene>
<feature type="non-terminal residue" evidence="2">
    <location>
        <position position="61"/>
    </location>
</feature>
<dbReference type="EMBL" id="CAUYUJ010015092">
    <property type="protein sequence ID" value="CAK0849790.1"/>
    <property type="molecule type" value="Genomic_DNA"/>
</dbReference>
<feature type="coiled-coil region" evidence="1">
    <location>
        <begin position="2"/>
        <end position="29"/>
    </location>
</feature>